<sequence length="186" mass="20507">MGRLGRATRVAAVIGGAAALVLAVRPKDPQFELLSINLTGFRLRFEPPSLVPLLDIGLVLTVHATNPNVVGVRYSRSTMAIFYRGSLLGEAHVCAGEQRRNACRILRLSGKLNCLEMAHQLAALASDLARREMELAAETRIKGSANLLGWPHRFHIDVHSRLKVDPLLLDIMEQENRSRLQLTLSS</sequence>
<dbReference type="SUPFAM" id="SSF117070">
    <property type="entry name" value="LEA14-like"/>
    <property type="match status" value="1"/>
</dbReference>
<dbReference type="EMBL" id="LR721774">
    <property type="protein sequence ID" value="VVV37887.1"/>
    <property type="molecule type" value="Genomic_DNA"/>
</dbReference>
<dbReference type="Pfam" id="PF03168">
    <property type="entry name" value="LEA_2"/>
    <property type="match status" value="1"/>
</dbReference>
<organism evidence="6">
    <name type="scientific">Nymphaea colorata</name>
    <name type="common">pocket water lily</name>
    <dbReference type="NCBI Taxonomy" id="210225"/>
    <lineage>
        <taxon>Eukaryota</taxon>
        <taxon>Viridiplantae</taxon>
        <taxon>Streptophyta</taxon>
        <taxon>Embryophyta</taxon>
        <taxon>Tracheophyta</taxon>
        <taxon>Spermatophyta</taxon>
        <taxon>Magnoliopsida</taxon>
        <taxon>Nymphaeales</taxon>
        <taxon>Nymphaeaceae</taxon>
        <taxon>Nymphaea</taxon>
    </lineage>
</organism>
<name>A0A5K0VA11_9MAGN</name>
<dbReference type="OrthoDB" id="654824at2759"/>
<dbReference type="GO" id="GO:0016020">
    <property type="term" value="C:membrane"/>
    <property type="evidence" value="ECO:0007669"/>
    <property type="project" value="UniProtKB-SubCell"/>
</dbReference>
<dbReference type="GO" id="GO:0098542">
    <property type="term" value="P:defense response to other organism"/>
    <property type="evidence" value="ECO:0007669"/>
    <property type="project" value="InterPro"/>
</dbReference>
<evidence type="ECO:0000256" key="1">
    <source>
        <dbReference type="ARBA" id="ARBA00004167"/>
    </source>
</evidence>
<dbReference type="InterPro" id="IPR044839">
    <property type="entry name" value="NDR1-like"/>
</dbReference>
<accession>A0A5K0VA11</accession>
<dbReference type="AlphaFoldDB" id="A0A5K0VA11"/>
<dbReference type="Gramene" id="NC1G0109920.1">
    <property type="protein sequence ID" value="NC1G0109920.1:cds"/>
    <property type="gene ID" value="NC1G0109920"/>
</dbReference>
<keyword evidence="3" id="KW-1133">Transmembrane helix</keyword>
<evidence type="ECO:0000256" key="3">
    <source>
        <dbReference type="ARBA" id="ARBA00022989"/>
    </source>
</evidence>
<reference evidence="6" key="1">
    <citation type="submission" date="2019-09" db="EMBL/GenBank/DDBJ databases">
        <authorList>
            <person name="Zhang L."/>
        </authorList>
    </citation>
    <scope>NUCLEOTIDE SEQUENCE</scope>
</reference>
<evidence type="ECO:0000313" key="6">
    <source>
        <dbReference type="EMBL" id="VVV37887.1"/>
    </source>
</evidence>
<keyword evidence="2" id="KW-0812">Transmembrane</keyword>
<dbReference type="PANTHER" id="PTHR31234:SF2">
    <property type="entry name" value="OS05G0199100 PROTEIN"/>
    <property type="match status" value="1"/>
</dbReference>
<gene>
    <name evidence="6" type="ORF">NYM_LOCUS1453</name>
</gene>
<keyword evidence="4" id="KW-0472">Membrane</keyword>
<dbReference type="PANTHER" id="PTHR31234">
    <property type="entry name" value="LATE EMBRYOGENESIS ABUNDANT (LEA) HYDROXYPROLINE-RICH GLYCOPROTEIN FAMILY"/>
    <property type="match status" value="1"/>
</dbReference>
<evidence type="ECO:0000259" key="5">
    <source>
        <dbReference type="Pfam" id="PF03168"/>
    </source>
</evidence>
<evidence type="ECO:0000256" key="2">
    <source>
        <dbReference type="ARBA" id="ARBA00022692"/>
    </source>
</evidence>
<comment type="subcellular location">
    <subcellularLocation>
        <location evidence="1">Membrane</location>
        <topology evidence="1">Single-pass membrane protein</topology>
    </subcellularLocation>
</comment>
<protein>
    <recommendedName>
        <fullName evidence="5">Late embryogenesis abundant protein LEA-2 subgroup domain-containing protein</fullName>
    </recommendedName>
</protein>
<dbReference type="InterPro" id="IPR004864">
    <property type="entry name" value="LEA_2"/>
</dbReference>
<dbReference type="OMA" id="TSMSIFY"/>
<evidence type="ECO:0000256" key="4">
    <source>
        <dbReference type="ARBA" id="ARBA00023136"/>
    </source>
</evidence>
<proteinExistence type="predicted"/>
<feature type="domain" description="Late embryogenesis abundant protein LEA-2 subgroup" evidence="5">
    <location>
        <begin position="61"/>
        <end position="160"/>
    </location>
</feature>